<name>A0A5J5R4U9_GOSBA</name>
<proteinExistence type="predicted"/>
<evidence type="ECO:0000313" key="2">
    <source>
        <dbReference type="Proteomes" id="UP000327439"/>
    </source>
</evidence>
<reference evidence="2" key="1">
    <citation type="journal article" date="2020" name="Nat. Genet.">
        <title>Genomic diversifications of five Gossypium allopolyploid species and their impact on cotton improvement.</title>
        <authorList>
            <person name="Chen Z.J."/>
            <person name="Sreedasyam A."/>
            <person name="Ando A."/>
            <person name="Song Q."/>
            <person name="De Santiago L.M."/>
            <person name="Hulse-Kemp A.M."/>
            <person name="Ding M."/>
            <person name="Ye W."/>
            <person name="Kirkbride R.C."/>
            <person name="Jenkins J."/>
            <person name="Plott C."/>
            <person name="Lovell J."/>
            <person name="Lin Y.M."/>
            <person name="Vaughn R."/>
            <person name="Liu B."/>
            <person name="Simpson S."/>
            <person name="Scheffler B.E."/>
            <person name="Wen L."/>
            <person name="Saski C.A."/>
            <person name="Grover C.E."/>
            <person name="Hu G."/>
            <person name="Conover J.L."/>
            <person name="Carlson J.W."/>
            <person name="Shu S."/>
            <person name="Boston L.B."/>
            <person name="Williams M."/>
            <person name="Peterson D.G."/>
            <person name="McGee K."/>
            <person name="Jones D.C."/>
            <person name="Wendel J.F."/>
            <person name="Stelly D.M."/>
            <person name="Grimwood J."/>
            <person name="Schmutz J."/>
        </authorList>
    </citation>
    <scope>NUCLEOTIDE SEQUENCE [LARGE SCALE GENOMIC DNA]</scope>
    <source>
        <strain evidence="2">cv. 3-79</strain>
    </source>
</reference>
<dbReference type="Proteomes" id="UP000327439">
    <property type="component" value="Chromosome D06"/>
</dbReference>
<sequence length="331" mass="38363">MRRGGRRKQRVLMEDFKNVLEELALVDIKTSRGWFAWINNRDGDAMVKERLDRFVLSSMACSAYPYIDTNVIRQTSSDHKAFNKYNKRKHQINKLSKKLDDIIDAPNAQANLNSIKETRLKLKKLYEEDEIYWAQRSRIGWLKESDGNTKFFHMRATSRRKKNDIDRLKDSSGGWVYNNRDKCRVARDYFIDLFQTSTNIVNNMDMSCIPKCVNEEMNKNLTKSFTDEEILRAFNQINPRKAPGSDGLPGIFFKENWEVVGKDILSCCHDFLNAVVDMSSINETIIVLIPKINEPTDMTNFCPISLCRVFDKIIAKTMANCLKGILPMCIS</sequence>
<keyword evidence="2" id="KW-1185">Reference proteome</keyword>
<dbReference type="OrthoDB" id="991485at2759"/>
<dbReference type="AlphaFoldDB" id="A0A5J5R4U9"/>
<evidence type="ECO:0008006" key="3">
    <source>
        <dbReference type="Google" id="ProtNLM"/>
    </source>
</evidence>
<accession>A0A5J5R4U9</accession>
<dbReference type="PANTHER" id="PTHR31635:SF196">
    <property type="entry name" value="REVERSE TRANSCRIPTASE DOMAIN-CONTAINING PROTEIN-RELATED"/>
    <property type="match status" value="1"/>
</dbReference>
<dbReference type="EMBL" id="CM018220">
    <property type="protein sequence ID" value="KAB2025833.1"/>
    <property type="molecule type" value="Genomic_DNA"/>
</dbReference>
<evidence type="ECO:0000313" key="1">
    <source>
        <dbReference type="EMBL" id="KAB2025833.1"/>
    </source>
</evidence>
<dbReference type="PANTHER" id="PTHR31635">
    <property type="entry name" value="REVERSE TRANSCRIPTASE DOMAIN-CONTAINING PROTEIN-RELATED"/>
    <property type="match status" value="1"/>
</dbReference>
<protein>
    <recommendedName>
        <fullName evidence="3">Reverse transcriptase domain-containing protein</fullName>
    </recommendedName>
</protein>
<organism evidence="1 2">
    <name type="scientific">Gossypium barbadense</name>
    <name type="common">Sea Island cotton</name>
    <name type="synonym">Hibiscus barbadensis</name>
    <dbReference type="NCBI Taxonomy" id="3634"/>
    <lineage>
        <taxon>Eukaryota</taxon>
        <taxon>Viridiplantae</taxon>
        <taxon>Streptophyta</taxon>
        <taxon>Embryophyta</taxon>
        <taxon>Tracheophyta</taxon>
        <taxon>Spermatophyta</taxon>
        <taxon>Magnoliopsida</taxon>
        <taxon>eudicotyledons</taxon>
        <taxon>Gunneridae</taxon>
        <taxon>Pentapetalae</taxon>
        <taxon>rosids</taxon>
        <taxon>malvids</taxon>
        <taxon>Malvales</taxon>
        <taxon>Malvaceae</taxon>
        <taxon>Malvoideae</taxon>
        <taxon>Gossypium</taxon>
    </lineage>
</organism>
<gene>
    <name evidence="1" type="ORF">ES319_D06G176100v1</name>
</gene>